<dbReference type="PANTHER" id="PTHR31142:SF4">
    <property type="entry name" value="OS01G0751300 PROTEIN"/>
    <property type="match status" value="1"/>
</dbReference>
<dbReference type="Proteomes" id="UP001346149">
    <property type="component" value="Unassembled WGS sequence"/>
</dbReference>
<feature type="transmembrane region" description="Helical" evidence="7">
    <location>
        <begin position="83"/>
        <end position="107"/>
    </location>
</feature>
<evidence type="ECO:0000256" key="6">
    <source>
        <dbReference type="ARBA" id="ARBA00023136"/>
    </source>
</evidence>
<evidence type="ECO:0000256" key="3">
    <source>
        <dbReference type="ARBA" id="ARBA00022554"/>
    </source>
</evidence>
<evidence type="ECO:0000313" key="10">
    <source>
        <dbReference type="Proteomes" id="UP001346149"/>
    </source>
</evidence>
<feature type="transmembrane region" description="Helical" evidence="7">
    <location>
        <begin position="246"/>
        <end position="268"/>
    </location>
</feature>
<proteinExistence type="inferred from homology"/>
<name>A0AAN7LJR9_TRANT</name>
<dbReference type="PANTHER" id="PTHR31142">
    <property type="entry name" value="TOBAMOVIRUS MULTIPLICATION PROTEIN 1-LIKE ISOFORM X1"/>
    <property type="match status" value="1"/>
</dbReference>
<gene>
    <name evidence="9" type="ORF">SAY86_010538</name>
</gene>
<dbReference type="EMBL" id="JAXQNO010000012">
    <property type="protein sequence ID" value="KAK4786705.1"/>
    <property type="molecule type" value="Genomic_DNA"/>
</dbReference>
<keyword evidence="3" id="KW-0926">Vacuole</keyword>
<evidence type="ECO:0000256" key="4">
    <source>
        <dbReference type="ARBA" id="ARBA00022692"/>
    </source>
</evidence>
<comment type="subcellular location">
    <subcellularLocation>
        <location evidence="1">Vacuole membrane</location>
        <topology evidence="1">Multi-pass membrane protein</topology>
    </subcellularLocation>
</comment>
<dbReference type="PROSITE" id="PS51257">
    <property type="entry name" value="PROKAR_LIPOPROTEIN"/>
    <property type="match status" value="1"/>
</dbReference>
<feature type="transmembrane region" description="Helical" evidence="7">
    <location>
        <begin position="200"/>
        <end position="226"/>
    </location>
</feature>
<protein>
    <recommendedName>
        <fullName evidence="8">THH1/TOM1/TOM3 domain-containing protein</fullName>
    </recommendedName>
</protein>
<organism evidence="9 10">
    <name type="scientific">Trapa natans</name>
    <name type="common">Water chestnut</name>
    <dbReference type="NCBI Taxonomy" id="22666"/>
    <lineage>
        <taxon>Eukaryota</taxon>
        <taxon>Viridiplantae</taxon>
        <taxon>Streptophyta</taxon>
        <taxon>Embryophyta</taxon>
        <taxon>Tracheophyta</taxon>
        <taxon>Spermatophyta</taxon>
        <taxon>Magnoliopsida</taxon>
        <taxon>eudicotyledons</taxon>
        <taxon>Gunneridae</taxon>
        <taxon>Pentapetalae</taxon>
        <taxon>rosids</taxon>
        <taxon>malvids</taxon>
        <taxon>Myrtales</taxon>
        <taxon>Lythraceae</taxon>
        <taxon>Trapa</taxon>
    </lineage>
</organism>
<feature type="transmembrane region" description="Helical" evidence="7">
    <location>
        <begin position="53"/>
        <end position="71"/>
    </location>
</feature>
<feature type="transmembrane region" description="Helical" evidence="7">
    <location>
        <begin position="280"/>
        <end position="305"/>
    </location>
</feature>
<keyword evidence="4 7" id="KW-0812">Transmembrane</keyword>
<comment type="similarity">
    <text evidence="2">Belongs to the plant tobamovirus multiplication TOM1 protein family.</text>
</comment>
<evidence type="ECO:0000256" key="5">
    <source>
        <dbReference type="ARBA" id="ARBA00022989"/>
    </source>
</evidence>
<keyword evidence="10" id="KW-1185">Reference proteome</keyword>
<feature type="transmembrane region" description="Helical" evidence="7">
    <location>
        <begin position="12"/>
        <end position="33"/>
    </location>
</feature>
<evidence type="ECO:0000256" key="1">
    <source>
        <dbReference type="ARBA" id="ARBA00004128"/>
    </source>
</evidence>
<reference evidence="9 10" key="1">
    <citation type="journal article" date="2023" name="Hortic Res">
        <title>Pangenome of water caltrop reveals structural variations and asymmetric subgenome divergence after allopolyploidization.</title>
        <authorList>
            <person name="Zhang X."/>
            <person name="Chen Y."/>
            <person name="Wang L."/>
            <person name="Yuan Y."/>
            <person name="Fang M."/>
            <person name="Shi L."/>
            <person name="Lu R."/>
            <person name="Comes H.P."/>
            <person name="Ma Y."/>
            <person name="Chen Y."/>
            <person name="Huang G."/>
            <person name="Zhou Y."/>
            <person name="Zheng Z."/>
            <person name="Qiu Y."/>
        </authorList>
    </citation>
    <scope>NUCLEOTIDE SEQUENCE [LARGE SCALE GENOMIC DNA]</scope>
    <source>
        <strain evidence="9">F231</strain>
    </source>
</reference>
<evidence type="ECO:0000259" key="8">
    <source>
        <dbReference type="Pfam" id="PF06454"/>
    </source>
</evidence>
<evidence type="ECO:0000313" key="9">
    <source>
        <dbReference type="EMBL" id="KAK4786705.1"/>
    </source>
</evidence>
<evidence type="ECO:0000256" key="7">
    <source>
        <dbReference type="SAM" id="Phobius"/>
    </source>
</evidence>
<dbReference type="InterPro" id="IPR040226">
    <property type="entry name" value="THH1/TOM1/TOM3"/>
</dbReference>
<dbReference type="AlphaFoldDB" id="A0AAN7LJR9"/>
<sequence>MTQLRDGSCFPLLSMGVNVGLGCVDLIIAILAFYQLYRIQSHDSQAGWNRQKVFHLMIGFSSLGYSMYFLLTVVATCKGWVRWSLSCGFVLMAFPNILFFSAFLLLLSFWIDLCHQANDDYDDEDGSFYESLLERTMSNPSTSTRDVSRRCLPFRSSHIGRRQIIVVLVTVLLSILMVAAVVLIWIGIGKNPIDSELVARVYVAFIAIAMFCLGGALACYGFVLCLKMRKIRAERASSEMWKVGSLAVVSILCFTTSSLIGILTDIPLQLLWHPQHVNGLYVSTLAVLYYFIGSSVPSAFVLWIMRELPPVQLTHKPEESGTIAFIRESREPVNVNQPHSWATSLATSTQSGNQQITRPSPI</sequence>
<dbReference type="InterPro" id="IPR009457">
    <property type="entry name" value="THH1/TOM1/TOM3_dom"/>
</dbReference>
<accession>A0AAN7LJR9</accession>
<keyword evidence="6 7" id="KW-0472">Membrane</keyword>
<dbReference type="GO" id="GO:0005774">
    <property type="term" value="C:vacuolar membrane"/>
    <property type="evidence" value="ECO:0007669"/>
    <property type="project" value="UniProtKB-SubCell"/>
</dbReference>
<evidence type="ECO:0000256" key="2">
    <source>
        <dbReference type="ARBA" id="ARBA00006779"/>
    </source>
</evidence>
<keyword evidence="5 7" id="KW-1133">Transmembrane helix</keyword>
<dbReference type="Pfam" id="PF06454">
    <property type="entry name" value="THH1_TOM1-3_dom"/>
    <property type="match status" value="2"/>
</dbReference>
<feature type="domain" description="THH1/TOM1/TOM3" evidence="8">
    <location>
        <begin position="17"/>
        <end position="119"/>
    </location>
</feature>
<feature type="transmembrane region" description="Helical" evidence="7">
    <location>
        <begin position="164"/>
        <end position="188"/>
    </location>
</feature>
<feature type="domain" description="THH1/TOM1/TOM3" evidence="8">
    <location>
        <begin position="176"/>
        <end position="313"/>
    </location>
</feature>
<comment type="caution">
    <text evidence="9">The sequence shown here is derived from an EMBL/GenBank/DDBJ whole genome shotgun (WGS) entry which is preliminary data.</text>
</comment>